<protein>
    <submittedName>
        <fullName evidence="5">Winged helix-turn-helix transcriptional regulator</fullName>
    </submittedName>
</protein>
<dbReference type="PANTHER" id="PTHR33204">
    <property type="entry name" value="TRANSCRIPTIONAL REGULATOR, MARR FAMILY"/>
    <property type="match status" value="1"/>
</dbReference>
<name>A0ABV5HP73_9VIBR</name>
<proteinExistence type="predicted"/>
<dbReference type="InterPro" id="IPR002577">
    <property type="entry name" value="HTH_HxlR"/>
</dbReference>
<dbReference type="SUPFAM" id="SSF46785">
    <property type="entry name" value="Winged helix' DNA-binding domain"/>
    <property type="match status" value="1"/>
</dbReference>
<keyword evidence="3" id="KW-0804">Transcription</keyword>
<reference evidence="5 6" key="1">
    <citation type="submission" date="2024-09" db="EMBL/GenBank/DDBJ databases">
        <authorList>
            <person name="Sun Q."/>
            <person name="Mori K."/>
        </authorList>
    </citation>
    <scope>NUCLEOTIDE SEQUENCE [LARGE SCALE GENOMIC DNA]</scope>
    <source>
        <strain evidence="5 6">CECT 8064</strain>
    </source>
</reference>
<evidence type="ECO:0000313" key="5">
    <source>
        <dbReference type="EMBL" id="MFB9135351.1"/>
    </source>
</evidence>
<evidence type="ECO:0000256" key="3">
    <source>
        <dbReference type="ARBA" id="ARBA00023163"/>
    </source>
</evidence>
<keyword evidence="2" id="KW-0238">DNA-binding</keyword>
<dbReference type="Gene3D" id="1.10.10.10">
    <property type="entry name" value="Winged helix-like DNA-binding domain superfamily/Winged helix DNA-binding domain"/>
    <property type="match status" value="1"/>
</dbReference>
<comment type="caution">
    <text evidence="5">The sequence shown here is derived from an EMBL/GenBank/DDBJ whole genome shotgun (WGS) entry which is preliminary data.</text>
</comment>
<evidence type="ECO:0000256" key="1">
    <source>
        <dbReference type="ARBA" id="ARBA00023015"/>
    </source>
</evidence>
<dbReference type="InterPro" id="IPR036388">
    <property type="entry name" value="WH-like_DNA-bd_sf"/>
</dbReference>
<dbReference type="PANTHER" id="PTHR33204:SF37">
    <property type="entry name" value="HTH-TYPE TRANSCRIPTIONAL REGULATOR YODB"/>
    <property type="match status" value="1"/>
</dbReference>
<organism evidence="5 6">
    <name type="scientific">Vibrio olivae</name>
    <dbReference type="NCBI Taxonomy" id="1243002"/>
    <lineage>
        <taxon>Bacteria</taxon>
        <taxon>Pseudomonadati</taxon>
        <taxon>Pseudomonadota</taxon>
        <taxon>Gammaproteobacteria</taxon>
        <taxon>Vibrionales</taxon>
        <taxon>Vibrionaceae</taxon>
        <taxon>Vibrio</taxon>
    </lineage>
</organism>
<dbReference type="Pfam" id="PF01638">
    <property type="entry name" value="HxlR"/>
    <property type="match status" value="1"/>
</dbReference>
<keyword evidence="6" id="KW-1185">Reference proteome</keyword>
<evidence type="ECO:0000313" key="6">
    <source>
        <dbReference type="Proteomes" id="UP001589645"/>
    </source>
</evidence>
<keyword evidence="1" id="KW-0805">Transcription regulation</keyword>
<dbReference type="Proteomes" id="UP001589645">
    <property type="component" value="Unassembled WGS sequence"/>
</dbReference>
<accession>A0ABV5HP73</accession>
<gene>
    <name evidence="5" type="ORF">ACFFUV_10290</name>
</gene>
<evidence type="ECO:0000259" key="4">
    <source>
        <dbReference type="PROSITE" id="PS51118"/>
    </source>
</evidence>
<feature type="domain" description="HTH hxlR-type" evidence="4">
    <location>
        <begin position="24"/>
        <end position="123"/>
    </location>
</feature>
<dbReference type="InterPro" id="IPR036390">
    <property type="entry name" value="WH_DNA-bd_sf"/>
</dbReference>
<evidence type="ECO:0000256" key="2">
    <source>
        <dbReference type="ARBA" id="ARBA00023125"/>
    </source>
</evidence>
<dbReference type="EMBL" id="JBHMEP010000002">
    <property type="protein sequence ID" value="MFB9135351.1"/>
    <property type="molecule type" value="Genomic_DNA"/>
</dbReference>
<dbReference type="RefSeq" id="WP_390192131.1">
    <property type="nucleotide sequence ID" value="NZ_JBHMEP010000002.1"/>
</dbReference>
<dbReference type="PROSITE" id="PS51118">
    <property type="entry name" value="HTH_HXLR"/>
    <property type="match status" value="1"/>
</dbReference>
<sequence length="142" mass="16484">MKEDQFASLADAQFQKGDVFSDRCPSREVLNHVTSRWGVLVLMALLNGEKQRFSQLRKRILRISEKMLAQTLQSLEKDGFVLRTVYPVVPPHVEYELTSTGFEVANRVQGLAVWLEDNIHQIIEHQQDYEHKRAEKSMNSEK</sequence>